<dbReference type="PANTHER" id="PTHR33993:SF14">
    <property type="entry name" value="GB|AAF24581.1"/>
    <property type="match status" value="1"/>
</dbReference>
<dbReference type="InterPro" id="IPR004360">
    <property type="entry name" value="Glyas_Fos-R_dOase_dom"/>
</dbReference>
<proteinExistence type="predicted"/>
<comment type="caution">
    <text evidence="3">The sequence shown here is derived from an EMBL/GenBank/DDBJ whole genome shotgun (WGS) entry which is preliminary data.</text>
</comment>
<sequence length="297" mass="31105">MADAPTTRTYPHGVPSWIDLETHEVDAALAFYGELLGWRFTEKVPPAAPGRYVVASRDGTDATSIAAIATPDPGFDGEVMWHTYLAVDDITATAERVTALGGVVSSPPEPVGPPGGPAAGQMARIADPQGAPSRLWQAGTRPGAQAVNAPGTWNFSSLLTPDVDQALRFYGPLFGWERSDDLGAGMARVPGYGDHLARTVDPAIHERQEHVPPGFADVVAGIAPAAGPARWSVAFAVADRDESAATAERGGATVLATEDSEWTKEATIRDPFGAELVLSQFAPPAEFLEAEAQAGQA</sequence>
<dbReference type="RefSeq" id="WP_192862869.1">
    <property type="nucleotide sequence ID" value="NZ_JADAQT010000083.1"/>
</dbReference>
<organism evidence="3 4">
    <name type="scientific">Myceligenerans pegani</name>
    <dbReference type="NCBI Taxonomy" id="2776917"/>
    <lineage>
        <taxon>Bacteria</taxon>
        <taxon>Bacillati</taxon>
        <taxon>Actinomycetota</taxon>
        <taxon>Actinomycetes</taxon>
        <taxon>Micrococcales</taxon>
        <taxon>Promicromonosporaceae</taxon>
        <taxon>Myceligenerans</taxon>
    </lineage>
</organism>
<dbReference type="Pfam" id="PF18029">
    <property type="entry name" value="Glyoxalase_6"/>
    <property type="match status" value="1"/>
</dbReference>
<dbReference type="InterPro" id="IPR052164">
    <property type="entry name" value="Anthracycline_SecMetBiosynth"/>
</dbReference>
<dbReference type="InterPro" id="IPR041581">
    <property type="entry name" value="Glyoxalase_6"/>
</dbReference>
<reference evidence="3 4" key="1">
    <citation type="submission" date="2020-10" db="EMBL/GenBank/DDBJ databases">
        <title>Myceligenerans pegani sp. nov., an endophytic actinomycete isolated from Peganum harmala L. in Xinjiang, China.</title>
        <authorList>
            <person name="Xin L."/>
        </authorList>
    </citation>
    <scope>NUCLEOTIDE SEQUENCE [LARGE SCALE GENOMIC DNA]</scope>
    <source>
        <strain evidence="3 4">TRM65318</strain>
    </source>
</reference>
<dbReference type="InterPro" id="IPR037523">
    <property type="entry name" value="VOC_core"/>
</dbReference>
<dbReference type="Proteomes" id="UP000625527">
    <property type="component" value="Unassembled WGS sequence"/>
</dbReference>
<keyword evidence="4" id="KW-1185">Reference proteome</keyword>
<evidence type="ECO:0000313" key="4">
    <source>
        <dbReference type="Proteomes" id="UP000625527"/>
    </source>
</evidence>
<feature type="domain" description="VOC" evidence="2">
    <location>
        <begin position="152"/>
        <end position="281"/>
    </location>
</feature>
<dbReference type="SUPFAM" id="SSF54593">
    <property type="entry name" value="Glyoxalase/Bleomycin resistance protein/Dihydroxybiphenyl dioxygenase"/>
    <property type="match status" value="2"/>
</dbReference>
<name>A0ABR9MY59_9MICO</name>
<dbReference type="Gene3D" id="3.10.180.10">
    <property type="entry name" value="2,3-Dihydroxybiphenyl 1,2-Dioxygenase, domain 1"/>
    <property type="match status" value="2"/>
</dbReference>
<dbReference type="PROSITE" id="PS51819">
    <property type="entry name" value="VOC"/>
    <property type="match status" value="2"/>
</dbReference>
<feature type="domain" description="VOC" evidence="2">
    <location>
        <begin position="14"/>
        <end position="138"/>
    </location>
</feature>
<dbReference type="PANTHER" id="PTHR33993">
    <property type="entry name" value="GLYOXALASE-RELATED"/>
    <property type="match status" value="1"/>
</dbReference>
<feature type="region of interest" description="Disordered" evidence="1">
    <location>
        <begin position="102"/>
        <end position="122"/>
    </location>
</feature>
<dbReference type="Pfam" id="PF00903">
    <property type="entry name" value="Glyoxalase"/>
    <property type="match status" value="1"/>
</dbReference>
<gene>
    <name evidence="3" type="ORF">IHE71_11360</name>
</gene>
<dbReference type="EMBL" id="JADAQT010000083">
    <property type="protein sequence ID" value="MBE1876304.1"/>
    <property type="molecule type" value="Genomic_DNA"/>
</dbReference>
<evidence type="ECO:0000259" key="2">
    <source>
        <dbReference type="PROSITE" id="PS51819"/>
    </source>
</evidence>
<feature type="compositionally biased region" description="Pro residues" evidence="1">
    <location>
        <begin position="107"/>
        <end position="116"/>
    </location>
</feature>
<evidence type="ECO:0000313" key="3">
    <source>
        <dbReference type="EMBL" id="MBE1876304.1"/>
    </source>
</evidence>
<dbReference type="InterPro" id="IPR029068">
    <property type="entry name" value="Glyas_Bleomycin-R_OHBP_Dase"/>
</dbReference>
<evidence type="ECO:0000256" key="1">
    <source>
        <dbReference type="SAM" id="MobiDB-lite"/>
    </source>
</evidence>
<accession>A0ABR9MY59</accession>
<protein>
    <submittedName>
        <fullName evidence="3">VOC family protein</fullName>
    </submittedName>
</protein>